<evidence type="ECO:0000313" key="1">
    <source>
        <dbReference type="EMBL" id="KKK96476.1"/>
    </source>
</evidence>
<gene>
    <name evidence="1" type="ORF">LCGC14_2662400</name>
</gene>
<organism evidence="1">
    <name type="scientific">marine sediment metagenome</name>
    <dbReference type="NCBI Taxonomy" id="412755"/>
    <lineage>
        <taxon>unclassified sequences</taxon>
        <taxon>metagenomes</taxon>
        <taxon>ecological metagenomes</taxon>
    </lineage>
</organism>
<dbReference type="AlphaFoldDB" id="A0A0F9CII3"/>
<dbReference type="EMBL" id="LAZR01046468">
    <property type="protein sequence ID" value="KKK96476.1"/>
    <property type="molecule type" value="Genomic_DNA"/>
</dbReference>
<sequence length="110" mass="11927">MTFELVDDGTLDTVVQCSKCGGQERCEDSGASLLPEVDIQMAATMCALRVGNAIVWAEQDHTCKQPEYPACSLCNGPLEVLGKIEGFDKFTRTRCGDCGVQESWPHALEA</sequence>
<reference evidence="1" key="1">
    <citation type="journal article" date="2015" name="Nature">
        <title>Complex archaea that bridge the gap between prokaryotes and eukaryotes.</title>
        <authorList>
            <person name="Spang A."/>
            <person name="Saw J.H."/>
            <person name="Jorgensen S.L."/>
            <person name="Zaremba-Niedzwiedzka K."/>
            <person name="Martijn J."/>
            <person name="Lind A.E."/>
            <person name="van Eijk R."/>
            <person name="Schleper C."/>
            <person name="Guy L."/>
            <person name="Ettema T.J."/>
        </authorList>
    </citation>
    <scope>NUCLEOTIDE SEQUENCE</scope>
</reference>
<comment type="caution">
    <text evidence="1">The sequence shown here is derived from an EMBL/GenBank/DDBJ whole genome shotgun (WGS) entry which is preliminary data.</text>
</comment>
<name>A0A0F9CII3_9ZZZZ</name>
<proteinExistence type="predicted"/>
<accession>A0A0F9CII3</accession>
<protein>
    <submittedName>
        <fullName evidence="1">Uncharacterized protein</fullName>
    </submittedName>
</protein>